<dbReference type="PANTHER" id="PTHR46082">
    <property type="entry name" value="ATP/GTP-BINDING PROTEIN-RELATED"/>
    <property type="match status" value="1"/>
</dbReference>
<dbReference type="Pfam" id="PF01048">
    <property type="entry name" value="PNP_UDP_1"/>
    <property type="match status" value="1"/>
</dbReference>
<dbReference type="InterPro" id="IPR035994">
    <property type="entry name" value="Nucleoside_phosphorylase_sf"/>
</dbReference>
<name>A0A9P8RM68_9PEZI</name>
<accession>A0A9P8RM68</accession>
<comment type="caution">
    <text evidence="3">The sequence shown here is derived from an EMBL/GenBank/DDBJ whole genome shotgun (WGS) entry which is preliminary data.</text>
</comment>
<dbReference type="GO" id="GO:0009116">
    <property type="term" value="P:nucleoside metabolic process"/>
    <property type="evidence" value="ECO:0007669"/>
    <property type="project" value="InterPro"/>
</dbReference>
<evidence type="ECO:0000313" key="4">
    <source>
        <dbReference type="Proteomes" id="UP000758603"/>
    </source>
</evidence>
<dbReference type="SUPFAM" id="SSF53167">
    <property type="entry name" value="Purine and uridine phosphorylases"/>
    <property type="match status" value="1"/>
</dbReference>
<dbReference type="GeneID" id="70137028"/>
<dbReference type="PANTHER" id="PTHR46082:SF11">
    <property type="entry name" value="AAA+ ATPASE DOMAIN-CONTAINING PROTEIN-RELATED"/>
    <property type="match status" value="1"/>
</dbReference>
<dbReference type="AlphaFoldDB" id="A0A9P8RM68"/>
<dbReference type="OrthoDB" id="626167at2759"/>
<dbReference type="EMBL" id="JAGPXC010000009">
    <property type="protein sequence ID" value="KAH6646798.1"/>
    <property type="molecule type" value="Genomic_DNA"/>
</dbReference>
<keyword evidence="1" id="KW-0732">Signal</keyword>
<reference evidence="3" key="1">
    <citation type="journal article" date="2021" name="Nat. Commun.">
        <title>Genetic determinants of endophytism in the Arabidopsis root mycobiome.</title>
        <authorList>
            <person name="Mesny F."/>
            <person name="Miyauchi S."/>
            <person name="Thiergart T."/>
            <person name="Pickel B."/>
            <person name="Atanasova L."/>
            <person name="Karlsson M."/>
            <person name="Huettel B."/>
            <person name="Barry K.W."/>
            <person name="Haridas S."/>
            <person name="Chen C."/>
            <person name="Bauer D."/>
            <person name="Andreopoulos W."/>
            <person name="Pangilinan J."/>
            <person name="LaButti K."/>
            <person name="Riley R."/>
            <person name="Lipzen A."/>
            <person name="Clum A."/>
            <person name="Drula E."/>
            <person name="Henrissat B."/>
            <person name="Kohler A."/>
            <person name="Grigoriev I.V."/>
            <person name="Martin F.M."/>
            <person name="Hacquard S."/>
        </authorList>
    </citation>
    <scope>NUCLEOTIDE SEQUENCE</scope>
    <source>
        <strain evidence="3">MPI-SDFR-AT-0073</strain>
    </source>
</reference>
<protein>
    <submittedName>
        <fullName evidence="3">Nucleoside phosphorylase domain-containing protein</fullName>
    </submittedName>
</protein>
<dbReference type="GO" id="GO:0003824">
    <property type="term" value="F:catalytic activity"/>
    <property type="evidence" value="ECO:0007669"/>
    <property type="project" value="InterPro"/>
</dbReference>
<dbReference type="RefSeq" id="XP_045953312.1">
    <property type="nucleotide sequence ID" value="XM_046108137.1"/>
</dbReference>
<sequence>MAATRTPASFTVGWVCALPVELAAAGAMMDEEYEDLPQPPADTNIYSYGRVGVHNVVAACLPAGRMGNNPAAVVASQMRSSFPSLRFGVLVGIGRGVPSDEHDIRLGDVVISQPTGLHGGVVQFDFGKTGLDGRITRTGSLNAPPTILLNALAKLRANDLRGKTHVGNHLSAFSTLQEFACPGWEQDTLYAASSQHVLGPTCAQCSQDDIVPRHARATPDPVLFFGTIASGNQVMKDAPTRDRISQDLGGILCFEMEAAGLMNNFPCLVVRGICNYADAHKNKQWQPYAAATAAACTKELLRIIPQVVSTGDNQKEDLAPEIHFMVPFGRNSNFVGRETVLERIALEAAYRINEKHPECSVFWVPAVDRNIFENAYRDFGLALRLPGIDDDKADVKNLAKTALSKGAINTKWLLIIDNAHETDLFLGVPDAPGLCDYLPFHRNGSVLFITRNHEVVIKLDVLVYQIPRVTEMSETEAGLMLQKTLWVDQQEDKQRTKELLKHLACLPLAIKQASAFMAERGTSTTKYLELCHESDESQVELLSINFEDRGRYPEIANPIATTWLITFHHIARRYPLAVYYLKFVYFMAQKDIPKSLFPHGRSKIEEKRAFGVLHGYAFVSLRDDAESFDVHRLVRLATMNWFKEERTYIITGVVRHLAVVYLSRRHEN</sequence>
<evidence type="ECO:0000256" key="1">
    <source>
        <dbReference type="SAM" id="SignalP"/>
    </source>
</evidence>
<dbReference type="InterPro" id="IPR027417">
    <property type="entry name" value="P-loop_NTPase"/>
</dbReference>
<feature type="domain" description="Nucleoside phosphorylase" evidence="2">
    <location>
        <begin position="12"/>
        <end position="301"/>
    </location>
</feature>
<dbReference type="Gene3D" id="3.40.50.1580">
    <property type="entry name" value="Nucleoside phosphorylase domain"/>
    <property type="match status" value="1"/>
</dbReference>
<dbReference type="SUPFAM" id="SSF52540">
    <property type="entry name" value="P-loop containing nucleoside triphosphate hydrolases"/>
    <property type="match status" value="1"/>
</dbReference>
<proteinExistence type="predicted"/>
<dbReference type="Proteomes" id="UP000758603">
    <property type="component" value="Unassembled WGS sequence"/>
</dbReference>
<dbReference type="InterPro" id="IPR000845">
    <property type="entry name" value="Nucleoside_phosphorylase_d"/>
</dbReference>
<evidence type="ECO:0000313" key="3">
    <source>
        <dbReference type="EMBL" id="KAH6646798.1"/>
    </source>
</evidence>
<feature type="chain" id="PRO_5040475756" evidence="1">
    <location>
        <begin position="26"/>
        <end position="668"/>
    </location>
</feature>
<evidence type="ECO:0000259" key="2">
    <source>
        <dbReference type="Pfam" id="PF01048"/>
    </source>
</evidence>
<organism evidence="3 4">
    <name type="scientific">Truncatella angustata</name>
    <dbReference type="NCBI Taxonomy" id="152316"/>
    <lineage>
        <taxon>Eukaryota</taxon>
        <taxon>Fungi</taxon>
        <taxon>Dikarya</taxon>
        <taxon>Ascomycota</taxon>
        <taxon>Pezizomycotina</taxon>
        <taxon>Sordariomycetes</taxon>
        <taxon>Xylariomycetidae</taxon>
        <taxon>Amphisphaeriales</taxon>
        <taxon>Sporocadaceae</taxon>
        <taxon>Truncatella</taxon>
    </lineage>
</organism>
<gene>
    <name evidence="3" type="ORF">BKA67DRAFT_663185</name>
</gene>
<dbReference type="InterPro" id="IPR053137">
    <property type="entry name" value="NLR-like"/>
</dbReference>
<dbReference type="Gene3D" id="3.40.50.300">
    <property type="entry name" value="P-loop containing nucleotide triphosphate hydrolases"/>
    <property type="match status" value="1"/>
</dbReference>
<keyword evidence="4" id="KW-1185">Reference proteome</keyword>
<feature type="signal peptide" evidence="1">
    <location>
        <begin position="1"/>
        <end position="25"/>
    </location>
</feature>